<dbReference type="InterPro" id="IPR008928">
    <property type="entry name" value="6-hairpin_glycosidase_sf"/>
</dbReference>
<dbReference type="SUPFAM" id="SSF48208">
    <property type="entry name" value="Six-hairpin glycosidases"/>
    <property type="match status" value="1"/>
</dbReference>
<sequence length="378" mass="43133">MKAKEAMEALPEYFQGLLQSSSAQRPAWNMEMIRSGASNVWSYVDACMIAAALALYEINGDRRYLTFADEFLDWYVESDGSIRTYYMGEWNIDNICPGKNLFPLLQYTGKEKYQKAIFLLQKQLEQMPRTKEGSFWHKGIYPWQVWLDGLFMAQPFYMKYEMEYGDGQGWKDILLQFSNVQRLMKKENGLYFHGYDESRSMYWADPKTGCSPNCWGRAVGWLMAALADVLEASGPDKSKELNDFLGRMALELVQALAPWQQEDGMFLQVLDMPEAKGNYPETSATMLIAYGILKCIRLGYLPAEYRRMAQRAFEGTVQRYLTRQADGSLKLGGICLVAGLGGAAHRDGSLKYYFGEPVVENEGKGIAPLMLCYTELIR</sequence>
<evidence type="ECO:0000313" key="3">
    <source>
        <dbReference type="Proteomes" id="UP000824265"/>
    </source>
</evidence>
<dbReference type="InterPro" id="IPR012341">
    <property type="entry name" value="6hp_glycosidase-like_sf"/>
</dbReference>
<dbReference type="Pfam" id="PF07470">
    <property type="entry name" value="Glyco_hydro_88"/>
    <property type="match status" value="1"/>
</dbReference>
<protein>
    <submittedName>
        <fullName evidence="2">Glycoside hydrolase family 88 protein</fullName>
    </submittedName>
</protein>
<keyword evidence="1 2" id="KW-0378">Hydrolase</keyword>
<evidence type="ECO:0000313" key="2">
    <source>
        <dbReference type="EMBL" id="HIW80943.1"/>
    </source>
</evidence>
<dbReference type="InterPro" id="IPR010905">
    <property type="entry name" value="Glyco_hydro_88"/>
</dbReference>
<dbReference type="GO" id="GO:0005975">
    <property type="term" value="P:carbohydrate metabolic process"/>
    <property type="evidence" value="ECO:0007669"/>
    <property type="project" value="InterPro"/>
</dbReference>
<dbReference type="PANTHER" id="PTHR33886:SF8">
    <property type="entry name" value="UNSATURATED RHAMNOGALACTURONAN HYDROLASE (EUROFUNG)"/>
    <property type="match status" value="1"/>
</dbReference>
<dbReference type="Gene3D" id="1.50.10.10">
    <property type="match status" value="1"/>
</dbReference>
<dbReference type="EMBL" id="DXGH01000029">
    <property type="protein sequence ID" value="HIW80943.1"/>
    <property type="molecule type" value="Genomic_DNA"/>
</dbReference>
<dbReference type="Proteomes" id="UP000824265">
    <property type="component" value="Unassembled WGS sequence"/>
</dbReference>
<evidence type="ECO:0000256" key="1">
    <source>
        <dbReference type="ARBA" id="ARBA00022801"/>
    </source>
</evidence>
<reference evidence="2" key="2">
    <citation type="submission" date="2021-04" db="EMBL/GenBank/DDBJ databases">
        <authorList>
            <person name="Gilroy R."/>
        </authorList>
    </citation>
    <scope>NUCLEOTIDE SEQUENCE</scope>
    <source>
        <strain evidence="2">CHK195-6426</strain>
    </source>
</reference>
<name>A0A9D1R3Q1_9FIRM</name>
<gene>
    <name evidence="2" type="ORF">H9742_05335</name>
</gene>
<proteinExistence type="predicted"/>
<comment type="caution">
    <text evidence="2">The sequence shown here is derived from an EMBL/GenBank/DDBJ whole genome shotgun (WGS) entry which is preliminary data.</text>
</comment>
<organism evidence="2 3">
    <name type="scientific">Candidatus Acetatifactor stercoripullorum</name>
    <dbReference type="NCBI Taxonomy" id="2838414"/>
    <lineage>
        <taxon>Bacteria</taxon>
        <taxon>Bacillati</taxon>
        <taxon>Bacillota</taxon>
        <taxon>Clostridia</taxon>
        <taxon>Lachnospirales</taxon>
        <taxon>Lachnospiraceae</taxon>
        <taxon>Acetatifactor</taxon>
    </lineage>
</organism>
<dbReference type="PANTHER" id="PTHR33886">
    <property type="entry name" value="UNSATURATED RHAMNOGALACTURONAN HYDROLASE (EUROFUNG)"/>
    <property type="match status" value="1"/>
</dbReference>
<dbReference type="GO" id="GO:0016787">
    <property type="term" value="F:hydrolase activity"/>
    <property type="evidence" value="ECO:0007669"/>
    <property type="project" value="UniProtKB-KW"/>
</dbReference>
<dbReference type="InterPro" id="IPR052043">
    <property type="entry name" value="PolySaccharide_Degr_Enz"/>
</dbReference>
<dbReference type="AlphaFoldDB" id="A0A9D1R3Q1"/>
<accession>A0A9D1R3Q1</accession>
<reference evidence="2" key="1">
    <citation type="journal article" date="2021" name="PeerJ">
        <title>Extensive microbial diversity within the chicken gut microbiome revealed by metagenomics and culture.</title>
        <authorList>
            <person name="Gilroy R."/>
            <person name="Ravi A."/>
            <person name="Getino M."/>
            <person name="Pursley I."/>
            <person name="Horton D.L."/>
            <person name="Alikhan N.F."/>
            <person name="Baker D."/>
            <person name="Gharbi K."/>
            <person name="Hall N."/>
            <person name="Watson M."/>
            <person name="Adriaenssens E.M."/>
            <person name="Foster-Nyarko E."/>
            <person name="Jarju S."/>
            <person name="Secka A."/>
            <person name="Antonio M."/>
            <person name="Oren A."/>
            <person name="Chaudhuri R.R."/>
            <person name="La Ragione R."/>
            <person name="Hildebrand F."/>
            <person name="Pallen M.J."/>
        </authorList>
    </citation>
    <scope>NUCLEOTIDE SEQUENCE</scope>
    <source>
        <strain evidence="2">CHK195-6426</strain>
    </source>
</reference>